<evidence type="ECO:0000313" key="1">
    <source>
        <dbReference type="EMBL" id="CAG8675207.1"/>
    </source>
</evidence>
<organism evidence="1 2">
    <name type="scientific">Racocetra persica</name>
    <dbReference type="NCBI Taxonomy" id="160502"/>
    <lineage>
        <taxon>Eukaryota</taxon>
        <taxon>Fungi</taxon>
        <taxon>Fungi incertae sedis</taxon>
        <taxon>Mucoromycota</taxon>
        <taxon>Glomeromycotina</taxon>
        <taxon>Glomeromycetes</taxon>
        <taxon>Diversisporales</taxon>
        <taxon>Gigasporaceae</taxon>
        <taxon>Racocetra</taxon>
    </lineage>
</organism>
<protein>
    <submittedName>
        <fullName evidence="1">29106_t:CDS:1</fullName>
    </submittedName>
</protein>
<proteinExistence type="predicted"/>
<name>A0ACA9NU26_9GLOM</name>
<feature type="non-terminal residue" evidence="1">
    <location>
        <position position="1"/>
    </location>
</feature>
<dbReference type="Proteomes" id="UP000789920">
    <property type="component" value="Unassembled WGS sequence"/>
</dbReference>
<accession>A0ACA9NU26</accession>
<dbReference type="EMBL" id="CAJVQC010016298">
    <property type="protein sequence ID" value="CAG8675207.1"/>
    <property type="molecule type" value="Genomic_DNA"/>
</dbReference>
<keyword evidence="2" id="KW-1185">Reference proteome</keyword>
<evidence type="ECO:0000313" key="2">
    <source>
        <dbReference type="Proteomes" id="UP000789920"/>
    </source>
</evidence>
<sequence>EQKDLTREMVNECLPRNIEEIHFVSCIIYKEISGTNLSFPEYLIIDGQQRITTFFIFSFVILELLEENSSKMRGEKENSVQALIRHKNPENSEERIFQAYQYFRKEMRDKKVQKHLEDYFRNLKDRVKFVSIKLGEKEDALEIFKSINTSGVVLAQTDLIKAEFFIIYEDRNLGTDELAEE</sequence>
<gene>
    <name evidence="1" type="ORF">RPERSI_LOCUS8859</name>
</gene>
<comment type="caution">
    <text evidence="1">The sequence shown here is derived from an EMBL/GenBank/DDBJ whole genome shotgun (WGS) entry which is preliminary data.</text>
</comment>
<reference evidence="1" key="1">
    <citation type="submission" date="2021-06" db="EMBL/GenBank/DDBJ databases">
        <authorList>
            <person name="Kallberg Y."/>
            <person name="Tangrot J."/>
            <person name="Rosling A."/>
        </authorList>
    </citation>
    <scope>NUCLEOTIDE SEQUENCE</scope>
    <source>
        <strain evidence="1">MA461A</strain>
    </source>
</reference>